<accession>A0A7E4UTN3</accession>
<keyword evidence="1" id="KW-1185">Reference proteome</keyword>
<reference evidence="1" key="1">
    <citation type="journal article" date="2013" name="Genetics">
        <title>The draft genome and transcriptome of Panagrellus redivivus are shaped by the harsh demands of a free-living lifestyle.</title>
        <authorList>
            <person name="Srinivasan J."/>
            <person name="Dillman A.R."/>
            <person name="Macchietto M.G."/>
            <person name="Heikkinen L."/>
            <person name="Lakso M."/>
            <person name="Fracchia K.M."/>
            <person name="Antoshechkin I."/>
            <person name="Mortazavi A."/>
            <person name="Wong G."/>
            <person name="Sternberg P.W."/>
        </authorList>
    </citation>
    <scope>NUCLEOTIDE SEQUENCE [LARGE SCALE GENOMIC DNA]</scope>
    <source>
        <strain evidence="1">MT8872</strain>
    </source>
</reference>
<dbReference type="AlphaFoldDB" id="A0A7E4UTN3"/>
<reference evidence="2" key="2">
    <citation type="submission" date="2020-10" db="UniProtKB">
        <authorList>
            <consortium name="WormBaseParasite"/>
        </authorList>
    </citation>
    <scope>IDENTIFICATION</scope>
</reference>
<evidence type="ECO:0000313" key="1">
    <source>
        <dbReference type="Proteomes" id="UP000492821"/>
    </source>
</evidence>
<name>A0A7E4UTN3_PANRE</name>
<proteinExistence type="predicted"/>
<protein>
    <submittedName>
        <fullName evidence="2">Uncharacterized protein</fullName>
    </submittedName>
</protein>
<organism evidence="1 2">
    <name type="scientific">Panagrellus redivivus</name>
    <name type="common">Microworm</name>
    <dbReference type="NCBI Taxonomy" id="6233"/>
    <lineage>
        <taxon>Eukaryota</taxon>
        <taxon>Metazoa</taxon>
        <taxon>Ecdysozoa</taxon>
        <taxon>Nematoda</taxon>
        <taxon>Chromadorea</taxon>
        <taxon>Rhabditida</taxon>
        <taxon>Tylenchina</taxon>
        <taxon>Panagrolaimomorpha</taxon>
        <taxon>Panagrolaimoidea</taxon>
        <taxon>Panagrolaimidae</taxon>
        <taxon>Panagrellus</taxon>
    </lineage>
</organism>
<dbReference type="WBParaSite" id="Pan_g12216.t1">
    <property type="protein sequence ID" value="Pan_g12216.t1"/>
    <property type="gene ID" value="Pan_g12216"/>
</dbReference>
<sequence>MALAHVYVRAADKVECHTKVGTRKGCTACWMVLTYDGGRTLTCLRGNFVPPELDGIKAVLNQCMKNDNNIFLYCNTNLCNQECIVTTTKPPPTTTTGALSSETEESDEDVAMGGMFSSEPSTYRIQNLLSALIIAIIPLL</sequence>
<evidence type="ECO:0000313" key="2">
    <source>
        <dbReference type="WBParaSite" id="Pan_g12216.t1"/>
    </source>
</evidence>
<dbReference type="Proteomes" id="UP000492821">
    <property type="component" value="Unassembled WGS sequence"/>
</dbReference>